<proteinExistence type="inferred from homology"/>
<keyword evidence="3" id="KW-0732">Signal</keyword>
<dbReference type="InterPro" id="IPR008939">
    <property type="entry name" value="Lytic_TGlycosylase_superhlx_U"/>
</dbReference>
<dbReference type="Gene3D" id="1.10.530.10">
    <property type="match status" value="1"/>
</dbReference>
<accession>A0ABW5DQ86</accession>
<protein>
    <submittedName>
        <fullName evidence="6">Lytic transglycosylase domain-containing protein</fullName>
    </submittedName>
</protein>
<name>A0ABW5DQ86_9PROT</name>
<evidence type="ECO:0000256" key="2">
    <source>
        <dbReference type="ARBA" id="ARBA00009387"/>
    </source>
</evidence>
<evidence type="ECO:0000259" key="5">
    <source>
        <dbReference type="Pfam" id="PF01464"/>
    </source>
</evidence>
<dbReference type="InterPro" id="IPR023346">
    <property type="entry name" value="Lysozyme-like_dom_sf"/>
</dbReference>
<comment type="similarity">
    <text evidence="1">Belongs to the transglycosylase Slt family.</text>
</comment>
<gene>
    <name evidence="6" type="ORF">ACFSM5_10605</name>
</gene>
<comment type="caution">
    <text evidence="6">The sequence shown here is derived from an EMBL/GenBank/DDBJ whole genome shotgun (WGS) entry which is preliminary data.</text>
</comment>
<dbReference type="Gene3D" id="1.25.20.10">
    <property type="entry name" value="Bacterial muramidases"/>
    <property type="match status" value="1"/>
</dbReference>
<evidence type="ECO:0000256" key="1">
    <source>
        <dbReference type="ARBA" id="ARBA00007734"/>
    </source>
</evidence>
<dbReference type="PANTHER" id="PTHR37423">
    <property type="entry name" value="SOLUBLE LYTIC MUREIN TRANSGLYCOSYLASE-RELATED"/>
    <property type="match status" value="1"/>
</dbReference>
<dbReference type="InterPro" id="IPR008258">
    <property type="entry name" value="Transglycosylase_SLT_dom_1"/>
</dbReference>
<evidence type="ECO:0000256" key="3">
    <source>
        <dbReference type="ARBA" id="ARBA00022729"/>
    </source>
</evidence>
<keyword evidence="7" id="KW-1185">Reference proteome</keyword>
<dbReference type="SUPFAM" id="SSF53955">
    <property type="entry name" value="Lysozyme-like"/>
    <property type="match status" value="1"/>
</dbReference>
<dbReference type="Pfam" id="PF01464">
    <property type="entry name" value="SLT"/>
    <property type="match status" value="1"/>
</dbReference>
<evidence type="ECO:0000256" key="4">
    <source>
        <dbReference type="SAM" id="MobiDB-lite"/>
    </source>
</evidence>
<dbReference type="RefSeq" id="WP_379876336.1">
    <property type="nucleotide sequence ID" value="NZ_JBHUIP010000010.1"/>
</dbReference>
<organism evidence="6 7">
    <name type="scientific">Lacibacterium aquatile</name>
    <dbReference type="NCBI Taxonomy" id="1168082"/>
    <lineage>
        <taxon>Bacteria</taxon>
        <taxon>Pseudomonadati</taxon>
        <taxon>Pseudomonadota</taxon>
        <taxon>Alphaproteobacteria</taxon>
        <taxon>Rhodospirillales</taxon>
        <taxon>Rhodospirillaceae</taxon>
    </lineage>
</organism>
<sequence length="585" mass="62415">MSVAHAQGLTKGLGPTDIATYTTGPALPADDALSRLPEVLSDGDVVLYRRILSAQTDGDFATADKLIDALGDRRLMGHVLAERYLSKGYKTTYREAHAWLTAYRGQAETARMVRLASGKKKAGDPALPKGVAASAGFSRSGDEDMSWRDKPYRSSASGAAALEAKVTKALRAGKVEDVASILAASGVEDPILLDQQRGRAALRAFQAGKDALAVSLGQAAAKSADKVPDAAWFGGLAAWRQGRRAEAAQLFEAVAASTNGSSWTNAAGAFWAGRAYKAVGKKDKSDQMFARAAESPHSLHGLLARRSLGWDMGLDWELPSLKAREVGQLKDYPSVARALALVQVGRREIAEAELRAALPKLPEDLALSMLTLAERGGMPGLAMSVAGGLLREKSQRFDAGLYPIPPWAPTPGFAVNPALVYAIAKVESHFDPTVSNASGATGLMQLMPGTAKAMTKMGRPVRFDGPDDLYDPALSLTLGQRLLHTLLTHKSVKGDLIKLTIAYNGGIGNMEKWVQQAKAGRDPLLLIEAIPSAETRNFTARSLHNYFLYQMRLGQQTDGLTQLAAGKSPTYVPGQYAPQELASIR</sequence>
<feature type="domain" description="Transglycosylase SLT" evidence="5">
    <location>
        <begin position="413"/>
        <end position="520"/>
    </location>
</feature>
<dbReference type="SUPFAM" id="SSF48435">
    <property type="entry name" value="Bacterial muramidases"/>
    <property type="match status" value="1"/>
</dbReference>
<dbReference type="CDD" id="cd13401">
    <property type="entry name" value="Slt70-like"/>
    <property type="match status" value="1"/>
</dbReference>
<reference evidence="7" key="1">
    <citation type="journal article" date="2019" name="Int. J. Syst. Evol. Microbiol.">
        <title>The Global Catalogue of Microorganisms (GCM) 10K type strain sequencing project: providing services to taxonomists for standard genome sequencing and annotation.</title>
        <authorList>
            <consortium name="The Broad Institute Genomics Platform"/>
            <consortium name="The Broad Institute Genome Sequencing Center for Infectious Disease"/>
            <person name="Wu L."/>
            <person name="Ma J."/>
        </authorList>
    </citation>
    <scope>NUCLEOTIDE SEQUENCE [LARGE SCALE GENOMIC DNA]</scope>
    <source>
        <strain evidence="7">CGMCC 1.19062</strain>
    </source>
</reference>
<dbReference type="Proteomes" id="UP001597295">
    <property type="component" value="Unassembled WGS sequence"/>
</dbReference>
<comment type="similarity">
    <text evidence="2">Belongs to the virb1 family.</text>
</comment>
<evidence type="ECO:0000313" key="7">
    <source>
        <dbReference type="Proteomes" id="UP001597295"/>
    </source>
</evidence>
<feature type="region of interest" description="Disordered" evidence="4">
    <location>
        <begin position="120"/>
        <end position="150"/>
    </location>
</feature>
<evidence type="ECO:0000313" key="6">
    <source>
        <dbReference type="EMBL" id="MFD2263338.1"/>
    </source>
</evidence>
<dbReference type="PANTHER" id="PTHR37423:SF2">
    <property type="entry name" value="MEMBRANE-BOUND LYTIC MUREIN TRANSGLYCOSYLASE C"/>
    <property type="match status" value="1"/>
</dbReference>
<feature type="compositionally biased region" description="Basic and acidic residues" evidence="4">
    <location>
        <begin position="140"/>
        <end position="150"/>
    </location>
</feature>
<dbReference type="EMBL" id="JBHUIP010000010">
    <property type="protein sequence ID" value="MFD2263338.1"/>
    <property type="molecule type" value="Genomic_DNA"/>
</dbReference>